<proteinExistence type="predicted"/>
<dbReference type="InterPro" id="IPR013360">
    <property type="entry name" value="Pilus_4_PilW"/>
</dbReference>
<dbReference type="Pfam" id="PF13432">
    <property type="entry name" value="TPR_16"/>
    <property type="match status" value="1"/>
</dbReference>
<feature type="signal peptide" evidence="2">
    <location>
        <begin position="1"/>
        <end position="29"/>
    </location>
</feature>
<name>A0A5S9PAF1_9GAMM</name>
<dbReference type="Proteomes" id="UP000434580">
    <property type="component" value="Unassembled WGS sequence"/>
</dbReference>
<dbReference type="SUPFAM" id="SSF48452">
    <property type="entry name" value="TPR-like"/>
    <property type="match status" value="1"/>
</dbReference>
<sequence>MQSRQKYHASFPFSLRVAVITLLAAFVTACVTTEPKLFQDNVSKDKEVEARVQIGLTYLNKGEPEKAIMQLKRALDVNPDSARVNEVLALAFENAQEYDVAKDHFKRMLSLDSSYTRGRANYGYYLMRRQDFKEAYRQLNLVIADIYYSRRAAAFQQLAYAAAKIGKKDDEVEYFYTRALGLDESLTSAMIDLAQILYKNEDYAKSQIYLDRYREKVRPSSAEALLLGIKLARVFEDKHDEASYALALRNLYPRSKEYLEYIKGIRDADD</sequence>
<keyword evidence="1" id="KW-0802">TPR repeat</keyword>
<dbReference type="InterPro" id="IPR011990">
    <property type="entry name" value="TPR-like_helical_dom_sf"/>
</dbReference>
<dbReference type="PROSITE" id="PS50293">
    <property type="entry name" value="TPR_REGION"/>
    <property type="match status" value="1"/>
</dbReference>
<gene>
    <name evidence="3" type="primary">lapB_1</name>
    <name evidence="3" type="ORF">DPBNPPHM_03800</name>
</gene>
<dbReference type="NCBIfam" id="TIGR02521">
    <property type="entry name" value="type_IV_pilW"/>
    <property type="match status" value="1"/>
</dbReference>
<evidence type="ECO:0000313" key="3">
    <source>
        <dbReference type="EMBL" id="CAA0100485.1"/>
    </source>
</evidence>
<dbReference type="OrthoDB" id="129043at2"/>
<protein>
    <submittedName>
        <fullName evidence="3">Lipopolysaccharide assembly protein B</fullName>
    </submittedName>
</protein>
<evidence type="ECO:0000313" key="4">
    <source>
        <dbReference type="Proteomes" id="UP000434580"/>
    </source>
</evidence>
<keyword evidence="2" id="KW-0732">Signal</keyword>
<dbReference type="PROSITE" id="PS51257">
    <property type="entry name" value="PROKAR_LIPOPROTEIN"/>
    <property type="match status" value="1"/>
</dbReference>
<dbReference type="Gene3D" id="1.25.40.10">
    <property type="entry name" value="Tetratricopeptide repeat domain"/>
    <property type="match status" value="1"/>
</dbReference>
<feature type="chain" id="PRO_5030138011" evidence="2">
    <location>
        <begin position="30"/>
        <end position="270"/>
    </location>
</feature>
<reference evidence="3 4" key="1">
    <citation type="submission" date="2019-11" db="EMBL/GenBank/DDBJ databases">
        <authorList>
            <person name="Holert J."/>
        </authorList>
    </citation>
    <scope>NUCLEOTIDE SEQUENCE [LARGE SCALE GENOMIC DNA]</scope>
    <source>
        <strain evidence="3">BC5_2</strain>
    </source>
</reference>
<dbReference type="SMART" id="SM00028">
    <property type="entry name" value="TPR"/>
    <property type="match status" value="3"/>
</dbReference>
<accession>A0A5S9PAF1</accession>
<dbReference type="InterPro" id="IPR019734">
    <property type="entry name" value="TPR_rpt"/>
</dbReference>
<evidence type="ECO:0000256" key="2">
    <source>
        <dbReference type="SAM" id="SignalP"/>
    </source>
</evidence>
<dbReference type="AlphaFoldDB" id="A0A5S9PAF1"/>
<dbReference type="PROSITE" id="PS50005">
    <property type="entry name" value="TPR"/>
    <property type="match status" value="1"/>
</dbReference>
<feature type="repeat" description="TPR" evidence="1">
    <location>
        <begin position="48"/>
        <end position="81"/>
    </location>
</feature>
<evidence type="ECO:0000256" key="1">
    <source>
        <dbReference type="PROSITE-ProRule" id="PRU00339"/>
    </source>
</evidence>
<dbReference type="EMBL" id="CACSII010000008">
    <property type="protein sequence ID" value="CAA0100485.1"/>
    <property type="molecule type" value="Genomic_DNA"/>
</dbReference>
<organism evidence="3 4">
    <name type="scientific">BD1-7 clade bacterium</name>
    <dbReference type="NCBI Taxonomy" id="2029982"/>
    <lineage>
        <taxon>Bacteria</taxon>
        <taxon>Pseudomonadati</taxon>
        <taxon>Pseudomonadota</taxon>
        <taxon>Gammaproteobacteria</taxon>
        <taxon>Cellvibrionales</taxon>
        <taxon>Spongiibacteraceae</taxon>
        <taxon>BD1-7 clade</taxon>
    </lineage>
</organism>